<feature type="domain" description="Conserved hypothetical protein CHP03032" evidence="2">
    <location>
        <begin position="52"/>
        <end position="365"/>
    </location>
</feature>
<sequence length="387" mass="42965">MAEEIKEGVAEETGAESEYQQVKQPADAKAQAADENAKQQQEPVKYSMSGGFADFLLSHKISVAMTSYQSGRLYLLGRNPKGGLMVNEQFFKRAMGLHVHEKSLYMAGVGHIFRMENILQEGQWINETFTQCFVPRTDYFIGSLDAHDVGLAADGRILFINTKYNCLASVSDVHSFKEEWRPPFISKLVPEDRCHLNGLAMENGEARYVTAVCKSDTIDGWRDRRADGGIVMDLATNETVCEGLSMPHSPRLYNGKLWVLNSGTGELGSVNLERKSFEPLAFCPGFVRGLAFHSHFAFVGLSRPRYDRFEGLDLDRRLKEADSEPWTGVQVIDLNTGAVVHWFRIDGPVAEMYDVAVMPDVICAKSVGLGTAEALALITIEPEPETA</sequence>
<accession>A0A0B0H9V4</accession>
<dbReference type="RefSeq" id="WP_155276170.1">
    <property type="nucleotide sequence ID" value="NZ_JRAA01000003.1"/>
</dbReference>
<evidence type="ECO:0000256" key="1">
    <source>
        <dbReference type="SAM" id="MobiDB-lite"/>
    </source>
</evidence>
<organism evidence="3 4">
    <name type="scientific">Solemya velum gill symbiont</name>
    <dbReference type="NCBI Taxonomy" id="2340"/>
    <lineage>
        <taxon>Bacteria</taxon>
        <taxon>Pseudomonadati</taxon>
        <taxon>Pseudomonadota</taxon>
        <taxon>Gammaproteobacteria</taxon>
        <taxon>sulfur-oxidizing symbionts</taxon>
    </lineage>
</organism>
<dbReference type="Proteomes" id="UP000030856">
    <property type="component" value="Unassembled WGS sequence"/>
</dbReference>
<proteinExistence type="predicted"/>
<dbReference type="InterPro" id="IPR011044">
    <property type="entry name" value="Quino_amine_DH_bsu"/>
</dbReference>
<dbReference type="PATRIC" id="fig|2340.3.peg.2315"/>
<dbReference type="OrthoDB" id="238183at2"/>
<dbReference type="STRING" id="2340.JV46_26770"/>
<dbReference type="AlphaFoldDB" id="A0A0B0H9V4"/>
<comment type="caution">
    <text evidence="3">The sequence shown here is derived from an EMBL/GenBank/DDBJ whole genome shotgun (WGS) entry which is preliminary data.</text>
</comment>
<gene>
    <name evidence="3" type="ORF">JV46_26770</name>
</gene>
<dbReference type="EMBL" id="JRAA01000003">
    <property type="protein sequence ID" value="KHF24236.1"/>
    <property type="molecule type" value="Genomic_DNA"/>
</dbReference>
<name>A0A0B0H9V4_SOVGS</name>
<dbReference type="eggNOG" id="COG0456">
    <property type="taxonomic scope" value="Bacteria"/>
</dbReference>
<protein>
    <recommendedName>
        <fullName evidence="2">Conserved hypothetical protein CHP03032 domain-containing protein</fullName>
    </recommendedName>
</protein>
<dbReference type="NCBIfam" id="TIGR03032">
    <property type="entry name" value="TIGR03032 family protein"/>
    <property type="match status" value="1"/>
</dbReference>
<dbReference type="SUPFAM" id="SSF50969">
    <property type="entry name" value="YVTN repeat-like/Quinoprotein amine dehydrogenase"/>
    <property type="match status" value="1"/>
</dbReference>
<evidence type="ECO:0000259" key="2">
    <source>
        <dbReference type="Pfam" id="PF16261"/>
    </source>
</evidence>
<reference evidence="3 4" key="1">
    <citation type="journal article" date="2014" name="BMC Genomics">
        <title>The genome of the intracellular bacterium of the coastal bivalve, Solemya velum: a blueprint for thriving in and out of symbiosis.</title>
        <authorList>
            <person name="Dmytrenko O."/>
            <person name="Russell S.L."/>
            <person name="Loo W.T."/>
            <person name="Fontanez K.M."/>
            <person name="Liao L."/>
            <person name="Roeselers G."/>
            <person name="Sharma R."/>
            <person name="Stewart F.J."/>
            <person name="Newton I.L."/>
            <person name="Woyke T."/>
            <person name="Wu D."/>
            <person name="Lang J.M."/>
            <person name="Eisen J.A."/>
            <person name="Cavanaugh C.M."/>
        </authorList>
    </citation>
    <scope>NUCLEOTIDE SEQUENCE [LARGE SCALE GENOMIC DNA]</scope>
    <source>
        <strain evidence="3 4">WH</strain>
    </source>
</reference>
<feature type="region of interest" description="Disordered" evidence="1">
    <location>
        <begin position="1"/>
        <end position="43"/>
    </location>
</feature>
<feature type="compositionally biased region" description="Low complexity" evidence="1">
    <location>
        <begin position="20"/>
        <end position="41"/>
    </location>
</feature>
<keyword evidence="4" id="KW-1185">Reference proteome</keyword>
<dbReference type="Pfam" id="PF16261">
    <property type="entry name" value="DUF4915"/>
    <property type="match status" value="1"/>
</dbReference>
<evidence type="ECO:0000313" key="3">
    <source>
        <dbReference type="EMBL" id="KHF24236.1"/>
    </source>
</evidence>
<evidence type="ECO:0000313" key="4">
    <source>
        <dbReference type="Proteomes" id="UP000030856"/>
    </source>
</evidence>
<dbReference type="InterPro" id="IPR017481">
    <property type="entry name" value="CHP03032"/>
</dbReference>